<evidence type="ECO:0000256" key="4">
    <source>
        <dbReference type="ARBA" id="ARBA00022833"/>
    </source>
</evidence>
<evidence type="ECO:0000256" key="5">
    <source>
        <dbReference type="PROSITE-ProRule" id="PRU00325"/>
    </source>
</evidence>
<dbReference type="Pfam" id="PF10551">
    <property type="entry name" value="MULE"/>
    <property type="match status" value="1"/>
</dbReference>
<dbReference type="Proteomes" id="UP001058974">
    <property type="component" value="Chromosome 6"/>
</dbReference>
<reference evidence="8 9" key="1">
    <citation type="journal article" date="2022" name="Nat. Genet.">
        <title>Improved pea reference genome and pan-genome highlight genomic features and evolutionary characteristics.</title>
        <authorList>
            <person name="Yang T."/>
            <person name="Liu R."/>
            <person name="Luo Y."/>
            <person name="Hu S."/>
            <person name="Wang D."/>
            <person name="Wang C."/>
            <person name="Pandey M.K."/>
            <person name="Ge S."/>
            <person name="Xu Q."/>
            <person name="Li N."/>
            <person name="Li G."/>
            <person name="Huang Y."/>
            <person name="Saxena R.K."/>
            <person name="Ji Y."/>
            <person name="Li M."/>
            <person name="Yan X."/>
            <person name="He Y."/>
            <person name="Liu Y."/>
            <person name="Wang X."/>
            <person name="Xiang C."/>
            <person name="Varshney R.K."/>
            <person name="Ding H."/>
            <person name="Gao S."/>
            <person name="Zong X."/>
        </authorList>
    </citation>
    <scope>NUCLEOTIDE SEQUENCE [LARGE SCALE GENOMIC DNA]</scope>
    <source>
        <strain evidence="8 9">cv. Zhongwan 6</strain>
    </source>
</reference>
<protein>
    <recommendedName>
        <fullName evidence="6">Protein FAR1-RELATED SEQUENCE</fullName>
    </recommendedName>
</protein>
<comment type="function">
    <text evidence="6">Putative transcription activator involved in regulating light control of development.</text>
</comment>
<evidence type="ECO:0000256" key="6">
    <source>
        <dbReference type="RuleBase" id="RU367018"/>
    </source>
</evidence>
<keyword evidence="2 6" id="KW-0479">Metal-binding</keyword>
<evidence type="ECO:0000313" key="8">
    <source>
        <dbReference type="EMBL" id="KAI5393992.1"/>
    </source>
</evidence>
<evidence type="ECO:0000256" key="2">
    <source>
        <dbReference type="ARBA" id="ARBA00022723"/>
    </source>
</evidence>
<gene>
    <name evidence="8" type="ORF">KIW84_060913</name>
</gene>
<dbReference type="PANTHER" id="PTHR31669">
    <property type="entry name" value="PROTEIN FAR1-RELATED SEQUENCE 10-RELATED"/>
    <property type="match status" value="1"/>
</dbReference>
<keyword evidence="6" id="KW-0539">Nucleus</keyword>
<feature type="domain" description="SWIM-type" evidence="7">
    <location>
        <begin position="493"/>
        <end position="529"/>
    </location>
</feature>
<organism evidence="8 9">
    <name type="scientific">Pisum sativum</name>
    <name type="common">Garden pea</name>
    <name type="synonym">Lathyrus oleraceus</name>
    <dbReference type="NCBI Taxonomy" id="3888"/>
    <lineage>
        <taxon>Eukaryota</taxon>
        <taxon>Viridiplantae</taxon>
        <taxon>Streptophyta</taxon>
        <taxon>Embryophyta</taxon>
        <taxon>Tracheophyta</taxon>
        <taxon>Spermatophyta</taxon>
        <taxon>Magnoliopsida</taxon>
        <taxon>eudicotyledons</taxon>
        <taxon>Gunneridae</taxon>
        <taxon>Pentapetalae</taxon>
        <taxon>rosids</taxon>
        <taxon>fabids</taxon>
        <taxon>Fabales</taxon>
        <taxon>Fabaceae</taxon>
        <taxon>Papilionoideae</taxon>
        <taxon>50 kb inversion clade</taxon>
        <taxon>NPAAA clade</taxon>
        <taxon>Hologalegina</taxon>
        <taxon>IRL clade</taxon>
        <taxon>Fabeae</taxon>
        <taxon>Lathyrus</taxon>
    </lineage>
</organism>
<dbReference type="GO" id="GO:0008270">
    <property type="term" value="F:zinc ion binding"/>
    <property type="evidence" value="ECO:0007669"/>
    <property type="project" value="UniProtKB-UniRule"/>
</dbReference>
<dbReference type="GO" id="GO:0006355">
    <property type="term" value="P:regulation of DNA-templated transcription"/>
    <property type="evidence" value="ECO:0007669"/>
    <property type="project" value="UniProtKB-UniRule"/>
</dbReference>
<keyword evidence="4 6" id="KW-0862">Zinc</keyword>
<comment type="caution">
    <text evidence="8">The sequence shown here is derived from an EMBL/GenBank/DDBJ whole genome shotgun (WGS) entry which is preliminary data.</text>
</comment>
<evidence type="ECO:0000259" key="7">
    <source>
        <dbReference type="PROSITE" id="PS50966"/>
    </source>
</evidence>
<evidence type="ECO:0000256" key="3">
    <source>
        <dbReference type="ARBA" id="ARBA00022771"/>
    </source>
</evidence>
<dbReference type="PROSITE" id="PS50966">
    <property type="entry name" value="ZF_SWIM"/>
    <property type="match status" value="1"/>
</dbReference>
<keyword evidence="3 5" id="KW-0863">Zinc-finger</keyword>
<name>A0A9D4W2Q7_PEA</name>
<dbReference type="GO" id="GO:0005634">
    <property type="term" value="C:nucleus"/>
    <property type="evidence" value="ECO:0007669"/>
    <property type="project" value="UniProtKB-SubCell"/>
</dbReference>
<proteinExistence type="inferred from homology"/>
<comment type="similarity">
    <text evidence="1 6">Belongs to the FHY3/FAR1 family.</text>
</comment>
<sequence length="688" mass="79839">MRNTVANSVSWHNDVCSWRLNFTIGLLSGATIVDWELLQDMLRNVAISPVVPDVFVPYNIQVFAWRLLIGRLKKKDNMEKHGVLAETRDLVCPLCFDYEMQNIHEDSTIVSSDDMLESVVGPSKIRSVLCTESGGVDNVRFSPQDVINYLTEKRQKKLENGDAQMMLSYFKSCQLKNPGFFYAFQMDAEGRLANCFWVDSRSKMAYKYFGDVVTFDPTYLTNKYKMPFVPFTGVNHHQQSILFGCALLWDETIESFFWLLSTWLEAMNGISPKTIITDQDAAISNAVAKVFPKVNHHYCMWHIEKKVPEYLSRVYHEHGEFKNQFYKCIHQSTTVEEFDSDWEAMIDKYGLQDNQWLNKIFSIREKWIPTYVRHNFCAGMSTTQRSESMNKYFKDFLNSSTSLSQFVTQYEKALDARYNKEREKTFKTRNSKPLLRTLYPMEEETSKIYTRKMFRIFQDELVGSQLFITKKVKFSIEVSTYKVREIYKEKPIYYVNFHVTSKEANCSCHMFEYSGILCRHVLCVFIKKKVYCLPSQYVLHRWSINAKKEKVKEVTIEGFQEGSSNASDTSLFNSIMVHSLELSERGSQSEKHHDIAIQSLQNGIAKLDLLDIEESNKKFVYSTSEDTPKVSDVSIGLHDPPLIATKGRPRTLRMKSSLEMVRKGSSTCSYCMKKGHTKPKCPNLNQTR</sequence>
<dbReference type="AlphaFoldDB" id="A0A9D4W2Q7"/>
<dbReference type="EMBL" id="JAMSHJ010000006">
    <property type="protein sequence ID" value="KAI5393992.1"/>
    <property type="molecule type" value="Genomic_DNA"/>
</dbReference>
<dbReference type="PANTHER" id="PTHR31669:SF293">
    <property type="entry name" value="PROTEIN FAR1-RELATED SEQUENCE"/>
    <property type="match status" value="1"/>
</dbReference>
<accession>A0A9D4W2Q7</accession>
<evidence type="ECO:0000256" key="1">
    <source>
        <dbReference type="ARBA" id="ARBA00005889"/>
    </source>
</evidence>
<comment type="subcellular location">
    <subcellularLocation>
        <location evidence="6">Nucleus</location>
    </subcellularLocation>
</comment>
<dbReference type="InterPro" id="IPR006564">
    <property type="entry name" value="Znf_PMZ"/>
</dbReference>
<keyword evidence="9" id="KW-1185">Reference proteome</keyword>
<evidence type="ECO:0000313" key="9">
    <source>
        <dbReference type="Proteomes" id="UP001058974"/>
    </source>
</evidence>
<dbReference type="Gramene" id="Psat06G0091300-T1">
    <property type="protein sequence ID" value="KAI5393992.1"/>
    <property type="gene ID" value="KIW84_060913"/>
</dbReference>
<dbReference type="InterPro" id="IPR018289">
    <property type="entry name" value="MULE_transposase_dom"/>
</dbReference>
<dbReference type="Pfam" id="PF04434">
    <property type="entry name" value="SWIM"/>
    <property type="match status" value="1"/>
</dbReference>
<dbReference type="InterPro" id="IPR031052">
    <property type="entry name" value="FHY3/FAR1"/>
</dbReference>
<dbReference type="InterPro" id="IPR007527">
    <property type="entry name" value="Znf_SWIM"/>
</dbReference>
<dbReference type="SMART" id="SM00575">
    <property type="entry name" value="ZnF_PMZ"/>
    <property type="match status" value="1"/>
</dbReference>